<protein>
    <submittedName>
        <fullName evidence="2">Uncharacterized protein</fullName>
    </submittedName>
</protein>
<dbReference type="STRING" id="1121442.SAMN02745702_02371"/>
<keyword evidence="1" id="KW-0472">Membrane</keyword>
<feature type="transmembrane region" description="Helical" evidence="1">
    <location>
        <begin position="20"/>
        <end position="37"/>
    </location>
</feature>
<name>A0A1T4WK05_9BACT</name>
<evidence type="ECO:0000256" key="1">
    <source>
        <dbReference type="SAM" id="Phobius"/>
    </source>
</evidence>
<sequence>MRQHVSPVRVPHFRSFPLGTRFQALLVSGIVIGLVLASFESRLWLLCSALSGSILLFTALAHYLAPRRGPGSKRL</sequence>
<keyword evidence="3" id="KW-1185">Reference proteome</keyword>
<evidence type="ECO:0000313" key="3">
    <source>
        <dbReference type="Proteomes" id="UP000189733"/>
    </source>
</evidence>
<dbReference type="AlphaFoldDB" id="A0A1T4WK05"/>
<proteinExistence type="predicted"/>
<accession>A0A1T4WK05</accession>
<dbReference type="Proteomes" id="UP000189733">
    <property type="component" value="Unassembled WGS sequence"/>
</dbReference>
<dbReference type="RefSeq" id="WP_078685654.1">
    <property type="nucleotide sequence ID" value="NZ_FUYA01000008.1"/>
</dbReference>
<evidence type="ECO:0000313" key="2">
    <source>
        <dbReference type="EMBL" id="SKA77686.1"/>
    </source>
</evidence>
<reference evidence="2 3" key="1">
    <citation type="submission" date="2017-02" db="EMBL/GenBank/DDBJ databases">
        <authorList>
            <person name="Peterson S.W."/>
        </authorList>
    </citation>
    <scope>NUCLEOTIDE SEQUENCE [LARGE SCALE GENOMIC DNA]</scope>
    <source>
        <strain evidence="2 3">DSM 18034</strain>
    </source>
</reference>
<gene>
    <name evidence="2" type="ORF">SAMN02745702_02371</name>
</gene>
<keyword evidence="1" id="KW-0812">Transmembrane</keyword>
<organism evidence="2 3">
    <name type="scientific">Desulfobaculum bizertense DSM 18034</name>
    <dbReference type="NCBI Taxonomy" id="1121442"/>
    <lineage>
        <taxon>Bacteria</taxon>
        <taxon>Pseudomonadati</taxon>
        <taxon>Thermodesulfobacteriota</taxon>
        <taxon>Desulfovibrionia</taxon>
        <taxon>Desulfovibrionales</taxon>
        <taxon>Desulfovibrionaceae</taxon>
        <taxon>Desulfobaculum</taxon>
    </lineage>
</organism>
<dbReference type="EMBL" id="FUYA01000008">
    <property type="protein sequence ID" value="SKA77686.1"/>
    <property type="molecule type" value="Genomic_DNA"/>
</dbReference>
<feature type="transmembrane region" description="Helical" evidence="1">
    <location>
        <begin position="43"/>
        <end position="65"/>
    </location>
</feature>
<keyword evidence="1" id="KW-1133">Transmembrane helix</keyword>